<dbReference type="EMBL" id="AALC02000123">
    <property type="protein sequence ID" value="EEQ04732.1"/>
    <property type="molecule type" value="Genomic_DNA"/>
</dbReference>
<dbReference type="Proteomes" id="UP000010319">
    <property type="component" value="Unassembled WGS sequence"/>
</dbReference>
<reference evidence="1" key="1">
    <citation type="submission" date="2008-12" db="EMBL/GenBank/DDBJ databases">
        <title>Annotation of the Yersinia bercovieri ATCC 43970 genome.</title>
        <authorList>
            <person name="Read T.D."/>
            <person name="Akmal A."/>
            <person name="Bishop-Lilly K."/>
            <person name="Chen P.E."/>
            <person name="Cook C."/>
            <person name="Kiley M.P."/>
            <person name="Lentz S."/>
            <person name="Mateczun A."/>
            <person name="Nagarajan N."/>
            <person name="Nolan N."/>
            <person name="Osborne B.I."/>
            <person name="Pop M."/>
            <person name="Sozhamannan S."/>
            <person name="Stewart A.C."/>
            <person name="Sulakvelidze A."/>
            <person name="Thomason B."/>
            <person name="Willner K."/>
            <person name="Zwick M.E."/>
        </authorList>
    </citation>
    <scope>NUCLEOTIDE SEQUENCE [LARGE SCALE GENOMIC DNA]</scope>
    <source>
        <strain evidence="1">ATCC 43970</strain>
    </source>
</reference>
<gene>
    <name evidence="1" type="ORF">yberc0001_39050</name>
</gene>
<name>A0ABM9XTQ5_YERBE</name>
<accession>A0ABM9XTQ5</accession>
<keyword evidence="2" id="KW-1185">Reference proteome</keyword>
<evidence type="ECO:0000313" key="2">
    <source>
        <dbReference type="Proteomes" id="UP000010319"/>
    </source>
</evidence>
<proteinExistence type="predicted"/>
<sequence>MRIGTNMLIQPACHIAPVIRDHFTVQQVQHALQVSPGTVVQGKAPSVATDQIADDYFFAKLAWTVGFIMPG</sequence>
<evidence type="ECO:0000313" key="1">
    <source>
        <dbReference type="EMBL" id="EEQ04732.1"/>
    </source>
</evidence>
<protein>
    <submittedName>
        <fullName evidence="1">Uncharacterized protein</fullName>
    </submittedName>
</protein>
<organism evidence="1 2">
    <name type="scientific">Yersinia bercovieri ATCC 43970</name>
    <dbReference type="NCBI Taxonomy" id="349968"/>
    <lineage>
        <taxon>Bacteria</taxon>
        <taxon>Pseudomonadati</taxon>
        <taxon>Pseudomonadota</taxon>
        <taxon>Gammaproteobacteria</taxon>
        <taxon>Enterobacterales</taxon>
        <taxon>Yersiniaceae</taxon>
        <taxon>Yersinia</taxon>
    </lineage>
</organism>
<comment type="caution">
    <text evidence="1">The sequence shown here is derived from an EMBL/GenBank/DDBJ whole genome shotgun (WGS) entry which is preliminary data.</text>
</comment>